<reference evidence="4" key="1">
    <citation type="journal article" date="2021" name="IMA Fungus">
        <title>Genomic characterization of three marine fungi, including Emericellopsis atlantica sp. nov. with signatures of a generalist lifestyle and marine biomass degradation.</title>
        <authorList>
            <person name="Hagestad O.C."/>
            <person name="Hou L."/>
            <person name="Andersen J.H."/>
            <person name="Hansen E.H."/>
            <person name="Altermark B."/>
            <person name="Li C."/>
            <person name="Kuhnert E."/>
            <person name="Cox R.J."/>
            <person name="Crous P.W."/>
            <person name="Spatafora J.W."/>
            <person name="Lail K."/>
            <person name="Amirebrahimi M."/>
            <person name="Lipzen A."/>
            <person name="Pangilinan J."/>
            <person name="Andreopoulos W."/>
            <person name="Hayes R.D."/>
            <person name="Ng V."/>
            <person name="Grigoriev I.V."/>
            <person name="Jackson S.A."/>
            <person name="Sutton T.D.S."/>
            <person name="Dobson A.D.W."/>
            <person name="Rama T."/>
        </authorList>
    </citation>
    <scope>NUCLEOTIDE SEQUENCE</scope>
    <source>
        <strain evidence="4">TS7</strain>
    </source>
</reference>
<evidence type="ECO:0000313" key="5">
    <source>
        <dbReference type="Proteomes" id="UP000887229"/>
    </source>
</evidence>
<dbReference type="PANTHER" id="PTHR37534:SF7">
    <property type="entry name" value="TRANSCRIPTIONAL ACTIVATOR PROTEIN UGA3"/>
    <property type="match status" value="1"/>
</dbReference>
<feature type="region of interest" description="Disordered" evidence="3">
    <location>
        <begin position="1"/>
        <end position="34"/>
    </location>
</feature>
<comment type="caution">
    <text evidence="4">The sequence shown here is derived from an EMBL/GenBank/DDBJ whole genome shotgun (WGS) entry which is preliminary data.</text>
</comment>
<dbReference type="InterPro" id="IPR021858">
    <property type="entry name" value="Fun_TF"/>
</dbReference>
<dbReference type="EMBL" id="MU251276">
    <property type="protein sequence ID" value="KAG9250598.1"/>
    <property type="molecule type" value="Genomic_DNA"/>
</dbReference>
<evidence type="ECO:0000256" key="2">
    <source>
        <dbReference type="ARBA" id="ARBA00023242"/>
    </source>
</evidence>
<sequence length="632" mass="70625">MHEPRRRGACGQCSRKKRKVTPAPKNIDQCDHKQPRCSQCVKHGDACEARTFKLSTPAAFEERRANKAKARSSRSPRFVDDAGPSIEPDGNDNIPIASPPCVQSSGLASGTQNGTFDLLRPPDQRLLPSILPAETSPRNDIRDPTTSDQTQADETVSLTPVVPDVLPSSDYNEPFPSVFFPGHGSLSLDAFSSANHLLTSSTTTTISPFLAAPERLYCPMPWPDDMLASPERRFLWQYFLSVAEADFLCLDWEDVGHLYGFQHPYTTTLPQMALSSKALRSAIFCFTAGQYQLRHNSREHFALTKTATSAEAVRAMRTQLLQTATSDDDLLPLICAATLLHYFATERHDYLRIASNLVSRFMARKALQQSQTPLSLPEIPLTEFRWTVISTLCSLRPPQSPLGEEACRMIEMDDDEISRKYSDAFSGWISHPIYTFSPRLVNPLLRIGRLLEAQLLQLDTTATDPDLLAGHDEDRIAEAEEMLLHARERDVDTSIARMQISDPAAVVALNESMYAASAILLYARLHQTPFTAPFIRKQVHVVTQEIAKISVDSRVSFSVVFPLFIAGCDAADLSVRDMVRERLREPKGISYDRGDLVGALEHIWDIRDAEPGLLWPDWVAKVDPKYRISCLM</sequence>
<evidence type="ECO:0000313" key="4">
    <source>
        <dbReference type="EMBL" id="KAG9250598.1"/>
    </source>
</evidence>
<gene>
    <name evidence="4" type="ORF">F5Z01DRAFT_629306</name>
</gene>
<feature type="compositionally biased region" description="Low complexity" evidence="3">
    <location>
        <begin position="117"/>
        <end position="128"/>
    </location>
</feature>
<dbReference type="InterPro" id="IPR001138">
    <property type="entry name" value="Zn2Cys6_DnaBD"/>
</dbReference>
<dbReference type="GO" id="GO:0005634">
    <property type="term" value="C:nucleus"/>
    <property type="evidence" value="ECO:0007669"/>
    <property type="project" value="UniProtKB-SubCell"/>
</dbReference>
<organism evidence="4 5">
    <name type="scientific">Emericellopsis atlantica</name>
    <dbReference type="NCBI Taxonomy" id="2614577"/>
    <lineage>
        <taxon>Eukaryota</taxon>
        <taxon>Fungi</taxon>
        <taxon>Dikarya</taxon>
        <taxon>Ascomycota</taxon>
        <taxon>Pezizomycotina</taxon>
        <taxon>Sordariomycetes</taxon>
        <taxon>Hypocreomycetidae</taxon>
        <taxon>Hypocreales</taxon>
        <taxon>Bionectriaceae</taxon>
        <taxon>Emericellopsis</taxon>
    </lineage>
</organism>
<dbReference type="PANTHER" id="PTHR37534">
    <property type="entry name" value="TRANSCRIPTIONAL ACTIVATOR PROTEIN UGA3"/>
    <property type="match status" value="1"/>
</dbReference>
<dbReference type="GeneID" id="70292556"/>
<feature type="compositionally biased region" description="Basic residues" evidence="3">
    <location>
        <begin position="1"/>
        <end position="20"/>
    </location>
</feature>
<dbReference type="CDD" id="cd00067">
    <property type="entry name" value="GAL4"/>
    <property type="match status" value="1"/>
</dbReference>
<dbReference type="GO" id="GO:0008270">
    <property type="term" value="F:zinc ion binding"/>
    <property type="evidence" value="ECO:0007669"/>
    <property type="project" value="InterPro"/>
</dbReference>
<dbReference type="Pfam" id="PF11951">
    <property type="entry name" value="Fungal_trans_2"/>
    <property type="match status" value="1"/>
</dbReference>
<dbReference type="GO" id="GO:0045944">
    <property type="term" value="P:positive regulation of transcription by RNA polymerase II"/>
    <property type="evidence" value="ECO:0007669"/>
    <property type="project" value="TreeGrafter"/>
</dbReference>
<name>A0A9P7ZED5_9HYPO</name>
<dbReference type="Proteomes" id="UP000887229">
    <property type="component" value="Unassembled WGS sequence"/>
</dbReference>
<dbReference type="AlphaFoldDB" id="A0A9P7ZED5"/>
<evidence type="ECO:0000256" key="3">
    <source>
        <dbReference type="SAM" id="MobiDB-lite"/>
    </source>
</evidence>
<feature type="compositionally biased region" description="Polar residues" evidence="3">
    <location>
        <begin position="101"/>
        <end position="115"/>
    </location>
</feature>
<keyword evidence="5" id="KW-1185">Reference proteome</keyword>
<keyword evidence="2" id="KW-0539">Nucleus</keyword>
<accession>A0A9P7ZED5</accession>
<dbReference type="RefSeq" id="XP_046114522.1">
    <property type="nucleotide sequence ID" value="XM_046261653.1"/>
</dbReference>
<comment type="subcellular location">
    <subcellularLocation>
        <location evidence="1">Nucleus</location>
    </subcellularLocation>
</comment>
<evidence type="ECO:0000256" key="1">
    <source>
        <dbReference type="ARBA" id="ARBA00004123"/>
    </source>
</evidence>
<proteinExistence type="predicted"/>
<protein>
    <submittedName>
        <fullName evidence="4">Fungal-specific transcription factor domain-containing protein</fullName>
    </submittedName>
</protein>
<dbReference type="OrthoDB" id="5229455at2759"/>
<feature type="region of interest" description="Disordered" evidence="3">
    <location>
        <begin position="61"/>
        <end position="154"/>
    </location>
</feature>
<dbReference type="GO" id="GO:0000981">
    <property type="term" value="F:DNA-binding transcription factor activity, RNA polymerase II-specific"/>
    <property type="evidence" value="ECO:0007669"/>
    <property type="project" value="InterPro"/>
</dbReference>
<dbReference type="GO" id="GO:0000976">
    <property type="term" value="F:transcription cis-regulatory region binding"/>
    <property type="evidence" value="ECO:0007669"/>
    <property type="project" value="TreeGrafter"/>
</dbReference>